<dbReference type="EMBL" id="JADGJD010000009">
    <property type="protein sequence ID" value="KAJ3057192.1"/>
    <property type="molecule type" value="Genomic_DNA"/>
</dbReference>
<proteinExistence type="predicted"/>
<dbReference type="GO" id="GO:0005783">
    <property type="term" value="C:endoplasmic reticulum"/>
    <property type="evidence" value="ECO:0007669"/>
    <property type="project" value="TreeGrafter"/>
</dbReference>
<evidence type="ECO:0000256" key="4">
    <source>
        <dbReference type="ARBA" id="ARBA00023136"/>
    </source>
</evidence>
<evidence type="ECO:0000259" key="6">
    <source>
        <dbReference type="Pfam" id="PF03798"/>
    </source>
</evidence>
<keyword evidence="8" id="KW-1185">Reference proteome</keyword>
<gene>
    <name evidence="7" type="ORF">HK097_011197</name>
</gene>
<feature type="transmembrane region" description="Helical" evidence="5">
    <location>
        <begin position="50"/>
        <end position="69"/>
    </location>
</feature>
<feature type="transmembrane region" description="Helical" evidence="5">
    <location>
        <begin position="201"/>
        <end position="220"/>
    </location>
</feature>
<comment type="caution">
    <text evidence="7">The sequence shown here is derived from an EMBL/GenBank/DDBJ whole genome shotgun (WGS) entry which is preliminary data.</text>
</comment>
<sequence length="322" mass="35685">MVANIRSFLEVLTAADFTVPLFLSAFLLISSYATLPRLFPTTFTSEKSRAWILTFIAAITLTLGSLPFLHSHLVLGRASMASSPLVDSTFARSICAFFVAYLLCDLGVGATCYPKQMNFWSGYFHHTLYTFMVLGLLAAGVPGGFCTMGILELPTAVMALGCFNKKWRNDAVFGATFFLTRIMIHAYFIVDLYHSFPGRPLWTVLAGVMPLHIMWFCGWINQQVRIRREKAALNAAMGEKAAAEKEVDCGESTLKSAEVLDAEELATAMAVTKASPRVHKSANRPHRQQRLPRMRSGATLRERTPVHQNLFTSHRNLSVPAA</sequence>
<dbReference type="PANTHER" id="PTHR13439">
    <property type="entry name" value="CT120 PROTEIN"/>
    <property type="match status" value="1"/>
</dbReference>
<dbReference type="Pfam" id="PF03798">
    <property type="entry name" value="TRAM_LAG1_CLN8"/>
    <property type="match status" value="1"/>
</dbReference>
<evidence type="ECO:0000256" key="3">
    <source>
        <dbReference type="ARBA" id="ARBA00022989"/>
    </source>
</evidence>
<evidence type="ECO:0000313" key="8">
    <source>
        <dbReference type="Proteomes" id="UP001212841"/>
    </source>
</evidence>
<keyword evidence="2 5" id="KW-0812">Transmembrane</keyword>
<dbReference type="AlphaFoldDB" id="A0AAD5X578"/>
<evidence type="ECO:0000256" key="2">
    <source>
        <dbReference type="ARBA" id="ARBA00022692"/>
    </source>
</evidence>
<dbReference type="GO" id="GO:0016020">
    <property type="term" value="C:membrane"/>
    <property type="evidence" value="ECO:0007669"/>
    <property type="project" value="UniProtKB-SubCell"/>
</dbReference>
<feature type="domain" description="TLC" evidence="6">
    <location>
        <begin position="82"/>
        <end position="216"/>
    </location>
</feature>
<name>A0AAD5X578_9FUNG</name>
<evidence type="ECO:0000256" key="5">
    <source>
        <dbReference type="SAM" id="Phobius"/>
    </source>
</evidence>
<dbReference type="GO" id="GO:0055088">
    <property type="term" value="P:lipid homeostasis"/>
    <property type="evidence" value="ECO:0007669"/>
    <property type="project" value="TreeGrafter"/>
</dbReference>
<feature type="transmembrane region" description="Helical" evidence="5">
    <location>
        <begin position="90"/>
        <end position="108"/>
    </location>
</feature>
<feature type="transmembrane region" description="Helical" evidence="5">
    <location>
        <begin position="128"/>
        <end position="151"/>
    </location>
</feature>
<keyword evidence="4 5" id="KW-0472">Membrane</keyword>
<organism evidence="7 8">
    <name type="scientific">Rhizophlyctis rosea</name>
    <dbReference type="NCBI Taxonomy" id="64517"/>
    <lineage>
        <taxon>Eukaryota</taxon>
        <taxon>Fungi</taxon>
        <taxon>Fungi incertae sedis</taxon>
        <taxon>Chytridiomycota</taxon>
        <taxon>Chytridiomycota incertae sedis</taxon>
        <taxon>Chytridiomycetes</taxon>
        <taxon>Rhizophlyctidales</taxon>
        <taxon>Rhizophlyctidaceae</taxon>
        <taxon>Rhizophlyctis</taxon>
    </lineage>
</organism>
<comment type="subcellular location">
    <subcellularLocation>
        <location evidence="1">Membrane</location>
        <topology evidence="1">Multi-pass membrane protein</topology>
    </subcellularLocation>
</comment>
<protein>
    <recommendedName>
        <fullName evidence="6">TLC domain-containing protein</fullName>
    </recommendedName>
</protein>
<feature type="transmembrane region" description="Helical" evidence="5">
    <location>
        <begin position="7"/>
        <end position="30"/>
    </location>
</feature>
<reference evidence="7" key="1">
    <citation type="submission" date="2020-05" db="EMBL/GenBank/DDBJ databases">
        <title>Phylogenomic resolution of chytrid fungi.</title>
        <authorList>
            <person name="Stajich J.E."/>
            <person name="Amses K."/>
            <person name="Simmons R."/>
            <person name="Seto K."/>
            <person name="Myers J."/>
            <person name="Bonds A."/>
            <person name="Quandt C.A."/>
            <person name="Barry K."/>
            <person name="Liu P."/>
            <person name="Grigoriev I."/>
            <person name="Longcore J.E."/>
            <person name="James T.Y."/>
        </authorList>
    </citation>
    <scope>NUCLEOTIDE SEQUENCE</scope>
    <source>
        <strain evidence="7">JEL0318</strain>
    </source>
</reference>
<evidence type="ECO:0000256" key="1">
    <source>
        <dbReference type="ARBA" id="ARBA00004141"/>
    </source>
</evidence>
<accession>A0AAD5X578</accession>
<dbReference type="InterPro" id="IPR050846">
    <property type="entry name" value="TLCD"/>
</dbReference>
<evidence type="ECO:0000313" key="7">
    <source>
        <dbReference type="EMBL" id="KAJ3057192.1"/>
    </source>
</evidence>
<dbReference type="InterPro" id="IPR006634">
    <property type="entry name" value="TLC-dom"/>
</dbReference>
<keyword evidence="3 5" id="KW-1133">Transmembrane helix</keyword>
<feature type="transmembrane region" description="Helical" evidence="5">
    <location>
        <begin position="171"/>
        <end position="189"/>
    </location>
</feature>
<dbReference type="PANTHER" id="PTHR13439:SF72">
    <property type="entry name" value="TLC DOMAIN-CONTAINING PROTEIN"/>
    <property type="match status" value="1"/>
</dbReference>
<dbReference type="Proteomes" id="UP001212841">
    <property type="component" value="Unassembled WGS sequence"/>
</dbReference>